<proteinExistence type="predicted"/>
<dbReference type="AlphaFoldDB" id="B1H0M7"/>
<protein>
    <recommendedName>
        <fullName evidence="3">Lipoprotein</fullName>
    </recommendedName>
</protein>
<organism evidence="1 2">
    <name type="scientific">Endomicrobium trichonymphae</name>
    <dbReference type="NCBI Taxonomy" id="1408204"/>
    <lineage>
        <taxon>Bacteria</taxon>
        <taxon>Pseudomonadati</taxon>
        <taxon>Elusimicrobiota</taxon>
        <taxon>Endomicrobiia</taxon>
        <taxon>Endomicrobiales</taxon>
        <taxon>Endomicrobiaceae</taxon>
        <taxon>Candidatus Endomicrobiellum</taxon>
    </lineage>
</organism>
<dbReference type="Proteomes" id="UP000001691">
    <property type="component" value="Chromosome"/>
</dbReference>
<sequence length="194" mass="22190">MVRVLLSLLTVFSLVLLSSCGKKQTLLNTAVLPSAEKTMVEVDINTLKKMDDDVSKCYENNNENKEKKTDSVWDNAVGYITGFFVVFNIFSVLQEQINRANMEAAGRVPLQVQLENEQKARIAWTEVNARDRANYEKGLLKRNAYLSSQIDGLNKEIAGLKHVSDLYRQDFNRSHYENTQLRLENARLRIAMDD</sequence>
<evidence type="ECO:0000313" key="1">
    <source>
        <dbReference type="EMBL" id="BAG14059.1"/>
    </source>
</evidence>
<dbReference type="KEGG" id="rsd:TGRD_566"/>
<evidence type="ECO:0000313" key="2">
    <source>
        <dbReference type="Proteomes" id="UP000001691"/>
    </source>
</evidence>
<accession>B1H0M7</accession>
<reference evidence="2" key="1">
    <citation type="journal article" date="2008" name="Proc. Natl. Acad. Sci. U.S.A.">
        <title>Complete genome of the uncultured termite group 1 bacteria in a single host protist cell.</title>
        <authorList>
            <person name="Hongoh Y."/>
            <person name="Sharma V.K."/>
            <person name="Prakash T."/>
            <person name="Noda S."/>
            <person name="Taylor T.D."/>
            <person name="Kudo T."/>
            <person name="Sakaki Y."/>
            <person name="Toyoda A."/>
            <person name="Hattori M."/>
            <person name="Ohkuma M."/>
        </authorList>
    </citation>
    <scope>NUCLEOTIDE SEQUENCE [LARGE SCALE GENOMIC DNA]</scope>
    <source>
        <strain evidence="2">Rs-D17 genomovar Ri2008</strain>
    </source>
</reference>
<dbReference type="EMBL" id="AP009510">
    <property type="protein sequence ID" value="BAG14059.1"/>
    <property type="molecule type" value="Genomic_DNA"/>
</dbReference>
<name>B1H0M7_ENDTX</name>
<dbReference type="PROSITE" id="PS51257">
    <property type="entry name" value="PROKAR_LIPOPROTEIN"/>
    <property type="match status" value="1"/>
</dbReference>
<keyword evidence="2" id="KW-1185">Reference proteome</keyword>
<evidence type="ECO:0008006" key="3">
    <source>
        <dbReference type="Google" id="ProtNLM"/>
    </source>
</evidence>
<dbReference type="HOGENOM" id="CLU_1401917_0_0_0"/>
<gene>
    <name evidence="1" type="ordered locus">TGRD_566</name>
</gene>
<dbReference type="RefSeq" id="WP_015423584.1">
    <property type="nucleotide sequence ID" value="NC_020419.1"/>
</dbReference>